<proteinExistence type="predicted"/>
<protein>
    <recommendedName>
        <fullName evidence="4">MYXO-CTERM domain-containing protein</fullName>
    </recommendedName>
</protein>
<evidence type="ECO:0000256" key="1">
    <source>
        <dbReference type="SAM" id="Phobius"/>
    </source>
</evidence>
<comment type="caution">
    <text evidence="2">The sequence shown here is derived from an EMBL/GenBank/DDBJ whole genome shotgun (WGS) entry which is preliminary data.</text>
</comment>
<evidence type="ECO:0000313" key="2">
    <source>
        <dbReference type="EMBL" id="PXY22055.1"/>
    </source>
</evidence>
<feature type="transmembrane region" description="Helical" evidence="1">
    <location>
        <begin position="91"/>
        <end position="112"/>
    </location>
</feature>
<sequence>MSSSPHPGPGGEPVPGVHEFGDAAGRLAAVLHLRHPRVHRAAFVVLVVLAAVCVAATLTRLSPLPLLPLPLFGAAAFACRRASPAGNDRQVVGWSVVAALATAVGFWLLGLVGRIL</sequence>
<dbReference type="AlphaFoldDB" id="A0A318M192"/>
<gene>
    <name evidence="2" type="ORF">BA062_31510</name>
</gene>
<dbReference type="RefSeq" id="WP_146240111.1">
    <property type="nucleotide sequence ID" value="NZ_MASU01000014.1"/>
</dbReference>
<dbReference type="EMBL" id="MASU01000014">
    <property type="protein sequence ID" value="PXY22055.1"/>
    <property type="molecule type" value="Genomic_DNA"/>
</dbReference>
<dbReference type="Proteomes" id="UP000247892">
    <property type="component" value="Unassembled WGS sequence"/>
</dbReference>
<reference evidence="2 3" key="1">
    <citation type="submission" date="2016-07" db="EMBL/GenBank/DDBJ databases">
        <title>Draft genome sequence of Prauserella sp. YIM 121212, isolated from alkaline soil.</title>
        <authorList>
            <person name="Ruckert C."/>
            <person name="Albersmeier A."/>
            <person name="Jiang C.-L."/>
            <person name="Jiang Y."/>
            <person name="Kalinowski J."/>
            <person name="Schneider O."/>
            <person name="Winkler A."/>
            <person name="Zotchev S.B."/>
        </authorList>
    </citation>
    <scope>NUCLEOTIDE SEQUENCE [LARGE SCALE GENOMIC DNA]</scope>
    <source>
        <strain evidence="2 3">YIM 121212</strain>
    </source>
</reference>
<keyword evidence="1" id="KW-0812">Transmembrane</keyword>
<accession>A0A318M192</accession>
<dbReference type="OrthoDB" id="3630289at2"/>
<evidence type="ECO:0008006" key="4">
    <source>
        <dbReference type="Google" id="ProtNLM"/>
    </source>
</evidence>
<keyword evidence="1" id="KW-1133">Transmembrane helix</keyword>
<feature type="transmembrane region" description="Helical" evidence="1">
    <location>
        <begin position="41"/>
        <end position="61"/>
    </location>
</feature>
<keyword evidence="3" id="KW-1185">Reference proteome</keyword>
<evidence type="ECO:0000313" key="3">
    <source>
        <dbReference type="Proteomes" id="UP000247892"/>
    </source>
</evidence>
<keyword evidence="1" id="KW-0472">Membrane</keyword>
<name>A0A318M192_9PSEU</name>
<organism evidence="2 3">
    <name type="scientific">Prauserella flavalba</name>
    <dbReference type="NCBI Taxonomy" id="1477506"/>
    <lineage>
        <taxon>Bacteria</taxon>
        <taxon>Bacillati</taxon>
        <taxon>Actinomycetota</taxon>
        <taxon>Actinomycetes</taxon>
        <taxon>Pseudonocardiales</taxon>
        <taxon>Pseudonocardiaceae</taxon>
        <taxon>Prauserella</taxon>
    </lineage>
</organism>